<protein>
    <submittedName>
        <fullName evidence="1">Uncharacterized protein</fullName>
    </submittedName>
</protein>
<gene>
    <name evidence="1" type="ORF">NP493_21g08007</name>
</gene>
<sequence length="98" mass="11224">MKNNMSHVRTHTLTQPQQLLVEARLSALWGWWWFHEWSGYPRPTRCTLAASNGRLCWHRGFVGGGLLWLEGIACLLESFPPFCITLTLLCHRGTVTAM</sequence>
<evidence type="ECO:0000313" key="2">
    <source>
        <dbReference type="Proteomes" id="UP001209878"/>
    </source>
</evidence>
<dbReference type="AlphaFoldDB" id="A0AAD9PDT6"/>
<dbReference type="Proteomes" id="UP001209878">
    <property type="component" value="Unassembled WGS sequence"/>
</dbReference>
<organism evidence="1 2">
    <name type="scientific">Ridgeia piscesae</name>
    <name type="common">Tubeworm</name>
    <dbReference type="NCBI Taxonomy" id="27915"/>
    <lineage>
        <taxon>Eukaryota</taxon>
        <taxon>Metazoa</taxon>
        <taxon>Spiralia</taxon>
        <taxon>Lophotrochozoa</taxon>
        <taxon>Annelida</taxon>
        <taxon>Polychaeta</taxon>
        <taxon>Sedentaria</taxon>
        <taxon>Canalipalpata</taxon>
        <taxon>Sabellida</taxon>
        <taxon>Siboglinidae</taxon>
        <taxon>Ridgeia</taxon>
    </lineage>
</organism>
<dbReference type="EMBL" id="JAODUO010000021">
    <property type="protein sequence ID" value="KAK2192888.1"/>
    <property type="molecule type" value="Genomic_DNA"/>
</dbReference>
<proteinExistence type="predicted"/>
<evidence type="ECO:0000313" key="1">
    <source>
        <dbReference type="EMBL" id="KAK2192888.1"/>
    </source>
</evidence>
<keyword evidence="2" id="KW-1185">Reference proteome</keyword>
<name>A0AAD9PDT6_RIDPI</name>
<comment type="caution">
    <text evidence="1">The sequence shown here is derived from an EMBL/GenBank/DDBJ whole genome shotgun (WGS) entry which is preliminary data.</text>
</comment>
<reference evidence="1" key="1">
    <citation type="journal article" date="2023" name="Mol. Biol. Evol.">
        <title>Third-Generation Sequencing Reveals the Adaptive Role of the Epigenome in Three Deep-Sea Polychaetes.</title>
        <authorList>
            <person name="Perez M."/>
            <person name="Aroh O."/>
            <person name="Sun Y."/>
            <person name="Lan Y."/>
            <person name="Juniper S.K."/>
            <person name="Young C.R."/>
            <person name="Angers B."/>
            <person name="Qian P.Y."/>
        </authorList>
    </citation>
    <scope>NUCLEOTIDE SEQUENCE</scope>
    <source>
        <strain evidence="1">R07B-5</strain>
    </source>
</reference>
<accession>A0AAD9PDT6</accession>